<dbReference type="AlphaFoldDB" id="A0A0R3QKG1"/>
<name>A0A0R3QKG1_9BILA</name>
<evidence type="ECO:0000256" key="2">
    <source>
        <dbReference type="ARBA" id="ARBA00022460"/>
    </source>
</evidence>
<sequence>MCLNLDLLMSITILSSNYFSVIYSNAILEKPIVTCEPERIHIQIQTNESNPSHIYAEDHIGDPDCATRDASQLTLLLGNCGMTIKKTKNPSSVIYKICITVQLHPVFITDNDRSYCAQCVYLGTDIIENFQQSLSVSESTSSDLELKFDLVTPRCSYQIRRNSIDGPLIRYALVGETVYHVWKCYGENFQILVQNCYVEDGEGNHILIISGDGCGVDQYILQTPVYSLDRRTASQVMHVFKFAGKAITRFTCQIRICAPSSDNCHLSAPYVRCPRREENDRESNNSSGAFIPMIPANGTSTADAAQEKSTEITTGKGSWNVTTRKLNLITPPQHLLSTTTITESSDTEEPFFISATDDYGFYSESSDAMPPSVQPLPRNSEKEIQVEPSIYERRAKRNSFTNRLTKKDSFLDSSKKNHYSSYDVSGVITVLESPNQVAYFEKKYPLTGTRHDTTILGITDTVRRSLVKCMPQLIFLALIGVIVLSVILISVTISCITHHRSCNHIITSRTKNGELWHQIQNRSVSF</sequence>
<keyword evidence="2" id="KW-0193">Cuticle</keyword>
<reference evidence="11 12" key="2">
    <citation type="submission" date="2018-11" db="EMBL/GenBank/DDBJ databases">
        <authorList>
            <consortium name="Pathogen Informatics"/>
        </authorList>
    </citation>
    <scope>NUCLEOTIDE SEQUENCE [LARGE SCALE GENOMIC DNA]</scope>
</reference>
<dbReference type="PANTHER" id="PTHR22907">
    <property type="entry name" value="GH04558P"/>
    <property type="match status" value="1"/>
</dbReference>
<keyword evidence="4 9" id="KW-0812">Transmembrane</keyword>
<protein>
    <submittedName>
        <fullName evidence="13">ZP domain-containing protein</fullName>
    </submittedName>
</protein>
<dbReference type="Proteomes" id="UP000280834">
    <property type="component" value="Unassembled WGS sequence"/>
</dbReference>
<evidence type="ECO:0000256" key="3">
    <source>
        <dbReference type="ARBA" id="ARBA00022475"/>
    </source>
</evidence>
<dbReference type="InterPro" id="IPR001507">
    <property type="entry name" value="ZP_dom"/>
</dbReference>
<evidence type="ECO:0000313" key="12">
    <source>
        <dbReference type="Proteomes" id="UP000280834"/>
    </source>
</evidence>
<feature type="domain" description="ZP" evidence="10">
    <location>
        <begin position="34"/>
        <end position="271"/>
    </location>
</feature>
<keyword evidence="6 9" id="KW-1133">Transmembrane helix</keyword>
<evidence type="ECO:0000313" key="11">
    <source>
        <dbReference type="EMBL" id="VDO21108.1"/>
    </source>
</evidence>
<evidence type="ECO:0000256" key="8">
    <source>
        <dbReference type="SAM" id="MobiDB-lite"/>
    </source>
</evidence>
<keyword evidence="12" id="KW-1185">Reference proteome</keyword>
<dbReference type="EMBL" id="UZAG01015518">
    <property type="protein sequence ID" value="VDO21108.1"/>
    <property type="molecule type" value="Genomic_DNA"/>
</dbReference>
<dbReference type="SMART" id="SM00241">
    <property type="entry name" value="ZP"/>
    <property type="match status" value="1"/>
</dbReference>
<dbReference type="InterPro" id="IPR051962">
    <property type="entry name" value="Cuticlin"/>
</dbReference>
<dbReference type="Pfam" id="PF25057">
    <property type="entry name" value="CUT_N"/>
    <property type="match status" value="1"/>
</dbReference>
<keyword evidence="5" id="KW-0732">Signal</keyword>
<evidence type="ECO:0000256" key="5">
    <source>
        <dbReference type="ARBA" id="ARBA00022729"/>
    </source>
</evidence>
<gene>
    <name evidence="11" type="ORF">BTMF_LOCUS6183</name>
</gene>
<dbReference type="Pfam" id="PF25301">
    <property type="entry name" value="CUT_C"/>
    <property type="match status" value="1"/>
</dbReference>
<evidence type="ECO:0000256" key="7">
    <source>
        <dbReference type="ARBA" id="ARBA00023136"/>
    </source>
</evidence>
<dbReference type="GO" id="GO:0005886">
    <property type="term" value="C:plasma membrane"/>
    <property type="evidence" value="ECO:0007669"/>
    <property type="project" value="UniProtKB-SubCell"/>
</dbReference>
<dbReference type="PROSITE" id="PS51034">
    <property type="entry name" value="ZP_2"/>
    <property type="match status" value="1"/>
</dbReference>
<feature type="transmembrane region" description="Helical" evidence="9">
    <location>
        <begin position="473"/>
        <end position="496"/>
    </location>
</feature>
<evidence type="ECO:0000256" key="6">
    <source>
        <dbReference type="ARBA" id="ARBA00022989"/>
    </source>
</evidence>
<evidence type="ECO:0000256" key="4">
    <source>
        <dbReference type="ARBA" id="ARBA00022692"/>
    </source>
</evidence>
<accession>A0A0R3QKG1</accession>
<evidence type="ECO:0000256" key="9">
    <source>
        <dbReference type="SAM" id="Phobius"/>
    </source>
</evidence>
<dbReference type="InterPro" id="IPR056953">
    <property type="entry name" value="CUT_N"/>
</dbReference>
<reference evidence="13" key="1">
    <citation type="submission" date="2017-02" db="UniProtKB">
        <authorList>
            <consortium name="WormBaseParasite"/>
        </authorList>
    </citation>
    <scope>IDENTIFICATION</scope>
</reference>
<evidence type="ECO:0000313" key="13">
    <source>
        <dbReference type="WBParaSite" id="BTMF_0000810201-mRNA-1"/>
    </source>
</evidence>
<evidence type="ECO:0000259" key="10">
    <source>
        <dbReference type="PROSITE" id="PS51034"/>
    </source>
</evidence>
<dbReference type="InterPro" id="IPR057475">
    <property type="entry name" value="CUT_C"/>
</dbReference>
<dbReference type="WBParaSite" id="BTMF_0000810201-mRNA-1">
    <property type="protein sequence ID" value="BTMF_0000810201-mRNA-1"/>
    <property type="gene ID" value="BTMF_0000810201"/>
</dbReference>
<evidence type="ECO:0000256" key="1">
    <source>
        <dbReference type="ARBA" id="ARBA00004251"/>
    </source>
</evidence>
<keyword evidence="7 9" id="KW-0472">Membrane</keyword>
<comment type="subcellular location">
    <subcellularLocation>
        <location evidence="1">Cell membrane</location>
        <topology evidence="1">Single-pass type I membrane protein</topology>
    </subcellularLocation>
</comment>
<proteinExistence type="predicted"/>
<organism evidence="13">
    <name type="scientific">Brugia timori</name>
    <dbReference type="NCBI Taxonomy" id="42155"/>
    <lineage>
        <taxon>Eukaryota</taxon>
        <taxon>Metazoa</taxon>
        <taxon>Ecdysozoa</taxon>
        <taxon>Nematoda</taxon>
        <taxon>Chromadorea</taxon>
        <taxon>Rhabditida</taxon>
        <taxon>Spirurina</taxon>
        <taxon>Spiruromorpha</taxon>
        <taxon>Filarioidea</taxon>
        <taxon>Onchocercidae</taxon>
        <taxon>Brugia</taxon>
    </lineage>
</organism>
<keyword evidence="3" id="KW-1003">Cell membrane</keyword>
<dbReference type="GO" id="GO:0042302">
    <property type="term" value="F:structural constituent of cuticle"/>
    <property type="evidence" value="ECO:0007669"/>
    <property type="project" value="UniProtKB-KW"/>
</dbReference>
<dbReference type="PANTHER" id="PTHR22907:SF39">
    <property type="entry name" value="ZP DOMAIN-CONTAINING PROTEIN"/>
    <property type="match status" value="1"/>
</dbReference>
<feature type="region of interest" description="Disordered" evidence="8">
    <location>
        <begin position="275"/>
        <end position="316"/>
    </location>
</feature>